<sequence>MAKTKMNQRLPAEVFERLMQLQESQKLSMGDLISGALDALEREVYLPETLLERVENLEVLALSIIEKVELLDQKTLSADKIRHFFQVLEKQLVAHDQAEHARFQRIAGPQAFD</sequence>
<evidence type="ECO:0000313" key="1">
    <source>
        <dbReference type="EMBL" id="MBJ6749015.1"/>
    </source>
</evidence>
<name>A0ABS0Y9Q6_9BACT</name>
<protein>
    <submittedName>
        <fullName evidence="1">Uncharacterized protein</fullName>
    </submittedName>
</protein>
<gene>
    <name evidence="1" type="ORF">JFN91_02190</name>
</gene>
<comment type="caution">
    <text evidence="1">The sequence shown here is derived from an EMBL/GenBank/DDBJ whole genome shotgun (WGS) entry which is preliminary data.</text>
</comment>
<keyword evidence="2" id="KW-1185">Reference proteome</keyword>
<dbReference type="RefSeq" id="WP_199387568.1">
    <property type="nucleotide sequence ID" value="NZ_JAEMHL010000001.1"/>
</dbReference>
<reference evidence="1 2" key="1">
    <citation type="submission" date="2020-12" db="EMBL/GenBank/DDBJ databases">
        <title>Geomonas sp. Red421, isolated from paddy soil.</title>
        <authorList>
            <person name="Xu Z."/>
            <person name="Zhang Z."/>
            <person name="Masuda Y."/>
            <person name="Itoh H."/>
            <person name="Senoo K."/>
        </authorList>
    </citation>
    <scope>NUCLEOTIDE SEQUENCE [LARGE SCALE GENOMIC DNA]</scope>
    <source>
        <strain evidence="1 2">Red421</strain>
    </source>
</reference>
<dbReference type="Proteomes" id="UP000614714">
    <property type="component" value="Unassembled WGS sequence"/>
</dbReference>
<proteinExistence type="predicted"/>
<evidence type="ECO:0000313" key="2">
    <source>
        <dbReference type="Proteomes" id="UP000614714"/>
    </source>
</evidence>
<organism evidence="1 2">
    <name type="scientific">Geomonas anaerohicana</name>
    <dbReference type="NCBI Taxonomy" id="2798583"/>
    <lineage>
        <taxon>Bacteria</taxon>
        <taxon>Pseudomonadati</taxon>
        <taxon>Thermodesulfobacteriota</taxon>
        <taxon>Desulfuromonadia</taxon>
        <taxon>Geobacterales</taxon>
        <taxon>Geobacteraceae</taxon>
        <taxon>Geomonas</taxon>
    </lineage>
</organism>
<accession>A0ABS0Y9Q6</accession>
<dbReference type="EMBL" id="JAEMHL010000001">
    <property type="protein sequence ID" value="MBJ6749015.1"/>
    <property type="molecule type" value="Genomic_DNA"/>
</dbReference>